<keyword evidence="2" id="KW-0560">Oxidoreductase</keyword>
<dbReference type="InterPro" id="IPR036291">
    <property type="entry name" value="NAD(P)-bd_dom_sf"/>
</dbReference>
<evidence type="ECO:0000313" key="3">
    <source>
        <dbReference type="EMBL" id="MCF4101452.1"/>
    </source>
</evidence>
<evidence type="ECO:0000256" key="2">
    <source>
        <dbReference type="ARBA" id="ARBA00023002"/>
    </source>
</evidence>
<dbReference type="EMBL" id="JAKGTH010000008">
    <property type="protein sequence ID" value="MCF4101452.1"/>
    <property type="molecule type" value="Genomic_DNA"/>
</dbReference>
<dbReference type="Proteomes" id="UP001179363">
    <property type="component" value="Unassembled WGS sequence"/>
</dbReference>
<evidence type="ECO:0000313" key="4">
    <source>
        <dbReference type="Proteomes" id="UP001179363"/>
    </source>
</evidence>
<dbReference type="SUPFAM" id="SSF51735">
    <property type="entry name" value="NAD(P)-binding Rossmann-fold domains"/>
    <property type="match status" value="1"/>
</dbReference>
<keyword evidence="4" id="KW-1185">Reference proteome</keyword>
<gene>
    <name evidence="3" type="ORF">L1I30_07235</name>
</gene>
<comment type="similarity">
    <text evidence="1">Belongs to the short-chain dehydrogenases/reductases (SDR) family.</text>
</comment>
<dbReference type="Pfam" id="PF13561">
    <property type="entry name" value="adh_short_C2"/>
    <property type="match status" value="1"/>
</dbReference>
<sequence length="232" mass="25238">MKKNILFIGGSSGIGLEAVKLLAADNNIFVASRTSENLGELEVRHYEFDVLKDSIEDLELPATIDGFVYCPGSINLKPFKMLKPEVFEQELQLNFISLIKTVQGIIPKLKNSEQASLIFFSTVAVKIGMPFHTSVAASKGAIEGFAKALAAEYAPSFRVNVIAPSLTNTNLAKKLLSSEDKIDKMNNRHPLKRVGEAHDIANLTAFLLSDKSSWMTGQIIGLDGGVSTLNIN</sequence>
<dbReference type="Gene3D" id="3.40.50.720">
    <property type="entry name" value="NAD(P)-binding Rossmann-like Domain"/>
    <property type="match status" value="1"/>
</dbReference>
<proteinExistence type="inferred from homology"/>
<organism evidence="3 4">
    <name type="scientific">Gillisia lutea</name>
    <dbReference type="NCBI Taxonomy" id="2909668"/>
    <lineage>
        <taxon>Bacteria</taxon>
        <taxon>Pseudomonadati</taxon>
        <taxon>Bacteroidota</taxon>
        <taxon>Flavobacteriia</taxon>
        <taxon>Flavobacteriales</taxon>
        <taxon>Flavobacteriaceae</taxon>
        <taxon>Gillisia</taxon>
    </lineage>
</organism>
<accession>A0ABS9EGQ1</accession>
<dbReference type="PANTHER" id="PTHR43477">
    <property type="entry name" value="DIHYDROANTICAPSIN 7-DEHYDROGENASE"/>
    <property type="match status" value="1"/>
</dbReference>
<protein>
    <submittedName>
        <fullName evidence="3">SDR family oxidoreductase</fullName>
    </submittedName>
</protein>
<dbReference type="InterPro" id="IPR002347">
    <property type="entry name" value="SDR_fam"/>
</dbReference>
<reference evidence="3" key="1">
    <citation type="submission" date="2022-01" db="EMBL/GenBank/DDBJ databases">
        <title>Gillisia lutea sp. nov., isolated from marine plastic residues from the Malvarosa beach (Valencia, Spain).</title>
        <authorList>
            <person name="Vidal-Verdu A."/>
            <person name="Molina-Menor E."/>
            <person name="Satari L."/>
            <person name="Pascual J."/>
            <person name="Pereto J."/>
            <person name="Porcar M."/>
        </authorList>
    </citation>
    <scope>NUCLEOTIDE SEQUENCE</scope>
    <source>
        <strain evidence="3">M10.2A</strain>
    </source>
</reference>
<dbReference type="PANTHER" id="PTHR43477:SF1">
    <property type="entry name" value="DIHYDROANTICAPSIN 7-DEHYDROGENASE"/>
    <property type="match status" value="1"/>
</dbReference>
<dbReference type="RefSeq" id="WP_236133606.1">
    <property type="nucleotide sequence ID" value="NZ_JAKGTH010000008.1"/>
</dbReference>
<dbReference type="CDD" id="cd05233">
    <property type="entry name" value="SDR_c"/>
    <property type="match status" value="1"/>
</dbReference>
<evidence type="ECO:0000256" key="1">
    <source>
        <dbReference type="ARBA" id="ARBA00006484"/>
    </source>
</evidence>
<comment type="caution">
    <text evidence="3">The sequence shown here is derived from an EMBL/GenBank/DDBJ whole genome shotgun (WGS) entry which is preliminary data.</text>
</comment>
<dbReference type="InterPro" id="IPR051122">
    <property type="entry name" value="SDR_DHRS6-like"/>
</dbReference>
<name>A0ABS9EGQ1_9FLAO</name>
<dbReference type="PRINTS" id="PR00081">
    <property type="entry name" value="GDHRDH"/>
</dbReference>